<dbReference type="InterPro" id="IPR010657">
    <property type="entry name" value="ImpA_N"/>
</dbReference>
<dbReference type="PANTHER" id="PTHR37024:SF5">
    <property type="entry name" value="IMPA N-TERMINAL DOMAIN-CONTAINING PROTEIN"/>
    <property type="match status" value="1"/>
</dbReference>
<evidence type="ECO:0000313" key="3">
    <source>
        <dbReference type="Proteomes" id="UP000494329"/>
    </source>
</evidence>
<feature type="domain" description="ImpA N-terminal" evidence="1">
    <location>
        <begin position="38"/>
        <end position="136"/>
    </location>
</feature>
<evidence type="ECO:0000313" key="2">
    <source>
        <dbReference type="EMBL" id="CAB3751481.1"/>
    </source>
</evidence>
<dbReference type="Pfam" id="PF06812">
    <property type="entry name" value="ImpA_N"/>
    <property type="match status" value="1"/>
</dbReference>
<dbReference type="Proteomes" id="UP000494329">
    <property type="component" value="Unassembled WGS sequence"/>
</dbReference>
<dbReference type="InterPro" id="IPR017739">
    <property type="entry name" value="T6SS-assoc_VCA0119"/>
</dbReference>
<keyword evidence="3" id="KW-1185">Reference proteome</keyword>
<dbReference type="AlphaFoldDB" id="A0A6J5DDZ6"/>
<accession>A0A6J5DDZ6</accession>
<name>A0A6J5DDZ6_9BURK</name>
<evidence type="ECO:0000259" key="1">
    <source>
        <dbReference type="Pfam" id="PF06812"/>
    </source>
</evidence>
<dbReference type="Pfam" id="PF16989">
    <property type="entry name" value="T6SS_VasJ"/>
    <property type="match status" value="1"/>
</dbReference>
<dbReference type="NCBIfam" id="TIGR03362">
    <property type="entry name" value="VI_chp_7"/>
    <property type="match status" value="1"/>
</dbReference>
<organism evidence="2 3">
    <name type="scientific">Paraburkholderia solisilvae</name>
    <dbReference type="NCBI Taxonomy" id="624376"/>
    <lineage>
        <taxon>Bacteria</taxon>
        <taxon>Pseudomonadati</taxon>
        <taxon>Pseudomonadota</taxon>
        <taxon>Betaproteobacteria</taxon>
        <taxon>Burkholderiales</taxon>
        <taxon>Burkholderiaceae</taxon>
        <taxon>Paraburkholderia</taxon>
    </lineage>
</organism>
<reference evidence="2 3" key="1">
    <citation type="submission" date="2020-04" db="EMBL/GenBank/DDBJ databases">
        <authorList>
            <person name="De Canck E."/>
        </authorList>
    </citation>
    <scope>NUCLEOTIDE SEQUENCE [LARGE SCALE GENOMIC DNA]</scope>
    <source>
        <strain evidence="2 3">LMG 29739</strain>
    </source>
</reference>
<dbReference type="PANTHER" id="PTHR37024">
    <property type="entry name" value="TYPE VI SECRETION SYSTEM DUF2094 AND IMPA-RELATED DOMAIN PROTEIN"/>
    <property type="match status" value="1"/>
</dbReference>
<sequence>MFANFLKQLFGARNPDELVRARIDTWSDWLQPLISVDGNGVGRDPGYDDAFMVVKEEIGKLSDIDNALIASSCEHLIKEVGKDLRLAGYYVFARVRQDGAAGFADGLELAAALVDRFGPALLPARDEAKRIALEWVATARVLDQLDRHDAFAPADLERAMAALNLIMGRTGEWPDAARPNLQPLISRFEGKEEPARADSAASITHPGASGLLLSGGTAIASTRDALEQSRLIAQFLRDQEHGYLPSVRLIRCVRWDTLHDVPPADAQGRTRLAPPRSELRQQLKRLVLQKQWHELLERVEGAYMEGVNHLWLDLQYFQHIALDHAGAPYTEWRDILRADFALFLERLNGIERLAFNDGTAFADDATLEWIASHAVVRNLDEGEAVAALPVSTDDENGASGNWQEMEQQARELTQSQGLDAALAWLAALPGIRSGRQRYLQRWVMARVAGHAGRADTALHLLGELDEDGQAYRLASWEPSLTFEVKHHLLTTLKALLTRKDADKLALAQRIEKLRGELTVLDPARAVALL</sequence>
<proteinExistence type="predicted"/>
<dbReference type="EMBL" id="CADIKF010000007">
    <property type="protein sequence ID" value="CAB3751481.1"/>
    <property type="molecule type" value="Genomic_DNA"/>
</dbReference>
<gene>
    <name evidence="2" type="ORF">LMG29739_01291</name>
</gene>
<protein>
    <recommendedName>
        <fullName evidence="1">ImpA N-terminal domain-containing protein</fullName>
    </recommendedName>
</protein>